<dbReference type="PANTHER" id="PTHR32305">
    <property type="match status" value="1"/>
</dbReference>
<sequence length="260" mass="27340">MSGIGTASGSTQSYSYGYTDIGQTERTTNNGTSTVYTGLGLSTEKTGGTTYEYVRCSCGLLNSERTSAGKVYYYLFNGQGSIVGMTDSAGNLVASYDYDPLGSISGSNVQSGIVNPWQYAGGYYDSTTGLTKFGIRYYDPIFGRWTQRTPVGGTLQETLKPNPYTYADNDPVNYTDRGGADWRQDFSRNFGNWGSCVSGGVDDFSHGLAGLAWTATIITGILAGVGAEPAAAVGAGVVTGLGAFLGGYCFGYAIDKAYNG</sequence>
<evidence type="ECO:0000259" key="2">
    <source>
        <dbReference type="Pfam" id="PF25023"/>
    </source>
</evidence>
<dbReference type="AlphaFoldDB" id="A0A402AK76"/>
<dbReference type="Gene3D" id="2.180.10.10">
    <property type="entry name" value="RHS repeat-associated core"/>
    <property type="match status" value="1"/>
</dbReference>
<dbReference type="InterPro" id="IPR022385">
    <property type="entry name" value="Rhs_assc_core"/>
</dbReference>
<dbReference type="InterPro" id="IPR050708">
    <property type="entry name" value="T6SS_VgrG/RHS"/>
</dbReference>
<protein>
    <recommendedName>
        <fullName evidence="2">Teneurin-like YD-shell domain-containing protein</fullName>
    </recommendedName>
</protein>
<comment type="caution">
    <text evidence="3">The sequence shown here is derived from an EMBL/GenBank/DDBJ whole genome shotgun (WGS) entry which is preliminary data.</text>
</comment>
<gene>
    <name evidence="3" type="ORF">KDK_33260</name>
</gene>
<evidence type="ECO:0000313" key="3">
    <source>
        <dbReference type="EMBL" id="GCE19526.1"/>
    </source>
</evidence>
<dbReference type="Pfam" id="PF25023">
    <property type="entry name" value="TEN_YD-shell"/>
    <property type="match status" value="1"/>
</dbReference>
<proteinExistence type="predicted"/>
<accession>A0A402AK76</accession>
<dbReference type="PANTHER" id="PTHR32305:SF15">
    <property type="entry name" value="PROTEIN RHSA-RELATED"/>
    <property type="match status" value="1"/>
</dbReference>
<keyword evidence="4" id="KW-1185">Reference proteome</keyword>
<feature type="domain" description="Teneurin-like YD-shell" evidence="2">
    <location>
        <begin position="47"/>
        <end position="172"/>
    </location>
</feature>
<keyword evidence="1" id="KW-0677">Repeat</keyword>
<name>A0A402AK76_9CHLR</name>
<evidence type="ECO:0000313" key="4">
    <source>
        <dbReference type="Proteomes" id="UP000287188"/>
    </source>
</evidence>
<dbReference type="EMBL" id="BIFS01000001">
    <property type="protein sequence ID" value="GCE19526.1"/>
    <property type="molecule type" value="Genomic_DNA"/>
</dbReference>
<dbReference type="Proteomes" id="UP000287188">
    <property type="component" value="Unassembled WGS sequence"/>
</dbReference>
<evidence type="ECO:0000256" key="1">
    <source>
        <dbReference type="ARBA" id="ARBA00022737"/>
    </source>
</evidence>
<dbReference type="NCBIfam" id="TIGR03696">
    <property type="entry name" value="Rhs_assc_core"/>
    <property type="match status" value="1"/>
</dbReference>
<dbReference type="InterPro" id="IPR056823">
    <property type="entry name" value="TEN-like_YD-shell"/>
</dbReference>
<organism evidence="3 4">
    <name type="scientific">Dictyobacter kobayashii</name>
    <dbReference type="NCBI Taxonomy" id="2014872"/>
    <lineage>
        <taxon>Bacteria</taxon>
        <taxon>Bacillati</taxon>
        <taxon>Chloroflexota</taxon>
        <taxon>Ktedonobacteria</taxon>
        <taxon>Ktedonobacterales</taxon>
        <taxon>Dictyobacteraceae</taxon>
        <taxon>Dictyobacter</taxon>
    </lineage>
</organism>
<dbReference type="OrthoDB" id="166729at2"/>
<reference evidence="4" key="1">
    <citation type="submission" date="2018-12" db="EMBL/GenBank/DDBJ databases">
        <title>Tengunoibacter tsumagoiensis gen. nov., sp. nov., Dictyobacter kobayashii sp. nov., D. alpinus sp. nov., and D. joshuensis sp. nov. and description of Dictyobacteraceae fam. nov. within the order Ktedonobacterales isolated from Tengu-no-mugimeshi.</title>
        <authorList>
            <person name="Wang C.M."/>
            <person name="Zheng Y."/>
            <person name="Sakai Y."/>
            <person name="Toyoda A."/>
            <person name="Minakuchi Y."/>
            <person name="Abe K."/>
            <person name="Yokota A."/>
            <person name="Yabe S."/>
        </authorList>
    </citation>
    <scope>NUCLEOTIDE SEQUENCE [LARGE SCALE GENOMIC DNA]</scope>
    <source>
        <strain evidence="4">Uno11</strain>
    </source>
</reference>